<name>A0A1G2P2D6_9BACT</name>
<dbReference type="EMBL" id="MHSH01000005">
    <property type="protein sequence ID" value="OHA42433.1"/>
    <property type="molecule type" value="Genomic_DNA"/>
</dbReference>
<evidence type="ECO:0000313" key="2">
    <source>
        <dbReference type="Proteomes" id="UP000176429"/>
    </source>
</evidence>
<accession>A0A1G2P2D6</accession>
<gene>
    <name evidence="1" type="ORF">A3H68_00485</name>
</gene>
<dbReference type="AlphaFoldDB" id="A0A1G2P2D6"/>
<reference evidence="1 2" key="1">
    <citation type="journal article" date="2016" name="Nat. Commun.">
        <title>Thousands of microbial genomes shed light on interconnected biogeochemical processes in an aquifer system.</title>
        <authorList>
            <person name="Anantharaman K."/>
            <person name="Brown C.T."/>
            <person name="Hug L.A."/>
            <person name="Sharon I."/>
            <person name="Castelle C.J."/>
            <person name="Probst A.J."/>
            <person name="Thomas B.C."/>
            <person name="Singh A."/>
            <person name="Wilkins M.J."/>
            <person name="Karaoz U."/>
            <person name="Brodie E.L."/>
            <person name="Williams K.H."/>
            <person name="Hubbard S.S."/>
            <person name="Banfield J.F."/>
        </authorList>
    </citation>
    <scope>NUCLEOTIDE SEQUENCE [LARGE SCALE GENOMIC DNA]</scope>
</reference>
<organism evidence="1 2">
    <name type="scientific">Candidatus Taylorbacteria bacterium RIFCSPLOWO2_02_FULL_46_40</name>
    <dbReference type="NCBI Taxonomy" id="1802329"/>
    <lineage>
        <taxon>Bacteria</taxon>
        <taxon>Candidatus Tayloriibacteriota</taxon>
    </lineage>
</organism>
<comment type="caution">
    <text evidence="1">The sequence shown here is derived from an EMBL/GenBank/DDBJ whole genome shotgun (WGS) entry which is preliminary data.</text>
</comment>
<protein>
    <submittedName>
        <fullName evidence="1">Uncharacterized protein</fullName>
    </submittedName>
</protein>
<evidence type="ECO:0000313" key="1">
    <source>
        <dbReference type="EMBL" id="OHA42433.1"/>
    </source>
</evidence>
<sequence length="70" mass="7776">MSELPGLAINKAVNAIIGKEARGVAFESNNSSFDGSSFEIWFARAGKLYQASSYLDQRRFVESVFQSFSF</sequence>
<proteinExistence type="predicted"/>
<dbReference type="Proteomes" id="UP000176429">
    <property type="component" value="Unassembled WGS sequence"/>
</dbReference>